<evidence type="ECO:0000256" key="4">
    <source>
        <dbReference type="ARBA" id="ARBA00010457"/>
    </source>
</evidence>
<keyword evidence="14" id="KW-0449">Lipoprotein</keyword>
<dbReference type="Proteomes" id="UP000005222">
    <property type="component" value="Chromosome D"/>
</dbReference>
<keyword evidence="11" id="KW-0560">Oxidoreductase</keyword>
<keyword evidence="17" id="KW-0732">Signal</keyword>
<dbReference type="GO" id="GO:0098552">
    <property type="term" value="C:side of membrane"/>
    <property type="evidence" value="ECO:0007669"/>
    <property type="project" value="UniProtKB-KW"/>
</dbReference>
<name>G8YQ60_PICSO</name>
<feature type="region of interest" description="Disordered" evidence="16">
    <location>
        <begin position="190"/>
        <end position="257"/>
    </location>
</feature>
<keyword evidence="8" id="KW-0336">GPI-anchor</keyword>
<evidence type="ECO:0000256" key="11">
    <source>
        <dbReference type="ARBA" id="ARBA00023002"/>
    </source>
</evidence>
<dbReference type="EC" id="1.15.1.1" evidence="5"/>
<evidence type="ECO:0000256" key="5">
    <source>
        <dbReference type="ARBA" id="ARBA00012682"/>
    </source>
</evidence>
<dbReference type="InterPro" id="IPR053257">
    <property type="entry name" value="Cu-only_SOD"/>
</dbReference>
<comment type="subcellular location">
    <subcellularLocation>
        <location evidence="3">Membrane</location>
        <topology evidence="3">Lipid-anchor</topology>
        <topology evidence="3">GPI-anchor</topology>
    </subcellularLocation>
    <subcellularLocation>
        <location evidence="2">Secreted</location>
        <location evidence="2">Cell wall</location>
    </subcellularLocation>
</comment>
<dbReference type="GO" id="GO:0004784">
    <property type="term" value="F:superoxide dismutase activity"/>
    <property type="evidence" value="ECO:0007669"/>
    <property type="project" value="UniProtKB-EC"/>
</dbReference>
<dbReference type="InParanoid" id="G8YQ60"/>
<evidence type="ECO:0000313" key="20">
    <source>
        <dbReference type="Proteomes" id="UP000005222"/>
    </source>
</evidence>
<dbReference type="OrthoDB" id="159229at2759"/>
<keyword evidence="9" id="KW-0479">Metal-binding</keyword>
<reference evidence="19 20" key="1">
    <citation type="journal article" date="2012" name="G3 (Bethesda)">
        <title>Pichia sorbitophila, an interspecies yeast hybrid reveals early steps of genome resolution following polyploidization.</title>
        <authorList>
            <person name="Leh Louis V."/>
            <person name="Despons L."/>
            <person name="Friedrich A."/>
            <person name="Martin T."/>
            <person name="Durrens P."/>
            <person name="Casaregola S."/>
            <person name="Neuveglise C."/>
            <person name="Fairhead C."/>
            <person name="Marck C."/>
            <person name="Cruz J.A."/>
            <person name="Straub M.L."/>
            <person name="Kugler V."/>
            <person name="Sacerdot C."/>
            <person name="Uzunov Z."/>
            <person name="Thierry A."/>
            <person name="Weiss S."/>
            <person name="Bleykasten C."/>
            <person name="De Montigny J."/>
            <person name="Jacques N."/>
            <person name="Jung P."/>
            <person name="Lemaire M."/>
            <person name="Mallet S."/>
            <person name="Morel G."/>
            <person name="Richard G.F."/>
            <person name="Sarkar A."/>
            <person name="Savel G."/>
            <person name="Schacherer J."/>
            <person name="Seret M.L."/>
            <person name="Talla E."/>
            <person name="Samson G."/>
            <person name="Jubin C."/>
            <person name="Poulain J."/>
            <person name="Vacherie B."/>
            <person name="Barbe V."/>
            <person name="Pelletier E."/>
            <person name="Sherman D.J."/>
            <person name="Westhof E."/>
            <person name="Weissenbach J."/>
            <person name="Baret P.V."/>
            <person name="Wincker P."/>
            <person name="Gaillardin C."/>
            <person name="Dujon B."/>
            <person name="Souciet J.L."/>
        </authorList>
    </citation>
    <scope>NUCLEOTIDE SEQUENCE [LARGE SCALE GENOMIC DNA]</scope>
    <source>
        <strain evidence="20">ATCC MYA-4447 / BCRC 22081 / CBS 7064 / NBRC 10061 / NRRL Y-12695</strain>
    </source>
</reference>
<dbReference type="GO" id="GO:0046872">
    <property type="term" value="F:metal ion binding"/>
    <property type="evidence" value="ECO:0007669"/>
    <property type="project" value="UniProtKB-KW"/>
</dbReference>
<dbReference type="InterPro" id="IPR001424">
    <property type="entry name" value="SOD_Cu_Zn_dom"/>
</dbReference>
<gene>
    <name evidence="19" type="primary">Piso0_000824</name>
    <name evidence="19" type="ORF">GNLVRS01_PISO0D04931g</name>
</gene>
<dbReference type="PANTHER" id="PTHR20910:SF1">
    <property type="entry name" value="SUPEROXIDE DISMUTASE COPPER_ZINC BINDING DOMAIN-CONTAINING PROTEIN"/>
    <property type="match status" value="1"/>
</dbReference>
<evidence type="ECO:0000256" key="6">
    <source>
        <dbReference type="ARBA" id="ARBA00022512"/>
    </source>
</evidence>
<evidence type="ECO:0000256" key="3">
    <source>
        <dbReference type="ARBA" id="ARBA00004589"/>
    </source>
</evidence>
<evidence type="ECO:0000256" key="12">
    <source>
        <dbReference type="ARBA" id="ARBA00023008"/>
    </source>
</evidence>
<dbReference type="PANTHER" id="PTHR20910">
    <property type="entry name" value="AGAP001623-PA"/>
    <property type="match status" value="1"/>
</dbReference>
<dbReference type="Pfam" id="PF00080">
    <property type="entry name" value="Sod_Cu"/>
    <property type="match status" value="1"/>
</dbReference>
<dbReference type="Gene3D" id="2.60.40.200">
    <property type="entry name" value="Superoxide dismutase, copper/zinc binding domain"/>
    <property type="match status" value="1"/>
</dbReference>
<keyword evidence="10" id="KW-0049">Antioxidant</keyword>
<keyword evidence="8" id="KW-0472">Membrane</keyword>
<dbReference type="STRING" id="559304.G8YQ60"/>
<evidence type="ECO:0000256" key="16">
    <source>
        <dbReference type="SAM" id="MobiDB-lite"/>
    </source>
</evidence>
<evidence type="ECO:0000256" key="14">
    <source>
        <dbReference type="ARBA" id="ARBA00023288"/>
    </source>
</evidence>
<evidence type="ECO:0000256" key="2">
    <source>
        <dbReference type="ARBA" id="ARBA00004191"/>
    </source>
</evidence>
<keyword evidence="7" id="KW-0964">Secreted</keyword>
<keyword evidence="6" id="KW-0134">Cell wall</keyword>
<evidence type="ECO:0000256" key="17">
    <source>
        <dbReference type="SAM" id="SignalP"/>
    </source>
</evidence>
<dbReference type="FunFam" id="2.60.40.200:FF:000007">
    <property type="entry name" value="Cell surface Cu-only superoxide dismutase 5"/>
    <property type="match status" value="1"/>
</dbReference>
<feature type="domain" description="Superoxide dismutase copper/zinc binding" evidence="18">
    <location>
        <begin position="48"/>
        <end position="163"/>
    </location>
</feature>
<evidence type="ECO:0000259" key="18">
    <source>
        <dbReference type="Pfam" id="PF00080"/>
    </source>
</evidence>
<keyword evidence="8" id="KW-0325">Glycoprotein</keyword>
<proteinExistence type="inferred from homology"/>
<dbReference type="EMBL" id="FO082056">
    <property type="protein sequence ID" value="CCE78795.1"/>
    <property type="molecule type" value="Genomic_DNA"/>
</dbReference>
<dbReference type="eggNOG" id="ENOG502S5NX">
    <property type="taxonomic scope" value="Eukaryota"/>
</dbReference>
<evidence type="ECO:0000256" key="9">
    <source>
        <dbReference type="ARBA" id="ARBA00022723"/>
    </source>
</evidence>
<comment type="cofactor">
    <cofactor evidence="1">
        <name>Cu cation</name>
        <dbReference type="ChEBI" id="CHEBI:23378"/>
    </cofactor>
</comment>
<dbReference type="SUPFAM" id="SSF49329">
    <property type="entry name" value="Cu,Zn superoxide dismutase-like"/>
    <property type="match status" value="1"/>
</dbReference>
<evidence type="ECO:0000256" key="8">
    <source>
        <dbReference type="ARBA" id="ARBA00022622"/>
    </source>
</evidence>
<keyword evidence="13" id="KW-0843">Virulence</keyword>
<keyword evidence="12" id="KW-0186">Copper</keyword>
<accession>G8YQ60</accession>
<dbReference type="InterPro" id="IPR036423">
    <property type="entry name" value="SOD-like_Cu/Zn_dom_sf"/>
</dbReference>
<dbReference type="GO" id="GO:0005576">
    <property type="term" value="C:extracellular region"/>
    <property type="evidence" value="ECO:0007669"/>
    <property type="project" value="UniProtKB-ARBA"/>
</dbReference>
<evidence type="ECO:0000256" key="10">
    <source>
        <dbReference type="ARBA" id="ARBA00022862"/>
    </source>
</evidence>
<feature type="signal peptide" evidence="17">
    <location>
        <begin position="1"/>
        <end position="20"/>
    </location>
</feature>
<comment type="similarity">
    <text evidence="4">Belongs to the Cu-Zn superoxide dismutase family.</text>
</comment>
<evidence type="ECO:0000256" key="7">
    <source>
        <dbReference type="ARBA" id="ARBA00022525"/>
    </source>
</evidence>
<feature type="compositionally biased region" description="Acidic residues" evidence="16">
    <location>
        <begin position="195"/>
        <end position="214"/>
    </location>
</feature>
<protein>
    <recommendedName>
        <fullName evidence="5">superoxide dismutase</fullName>
        <ecNumber evidence="5">1.15.1.1</ecNumber>
    </recommendedName>
</protein>
<sequence>MQFNLPLILSLLSVAPIVAGKKAPKIKKNPSNVVAIADFPSGFKQHVMGNVIFSAKDGGIMNVHVDMTGLPREGGPFTYHIHENPVPADGNCDLIGDHLNPYRAPLDCDSQKDDSYCQVGDLSGKHGSINATCFETKYNDPYLSLNKKSKAYVVGRSVAFHLDDGSIFACADIQSASSLRLETLKQEYATNEITDSNDQDEVEAAEEEGDDEAEYHEAKENNEKDDDDQRAEQAEENANESVSKSVSDFSPINSTSANATNVSALGEDCENSSSGLSSGLTFAAIAAAAVSLLI</sequence>
<evidence type="ECO:0000313" key="19">
    <source>
        <dbReference type="EMBL" id="CCE78795.1"/>
    </source>
</evidence>
<keyword evidence="20" id="KW-1185">Reference proteome</keyword>
<feature type="chain" id="PRO_5003518958" description="superoxide dismutase" evidence="17">
    <location>
        <begin position="21"/>
        <end position="294"/>
    </location>
</feature>
<dbReference type="HOGENOM" id="CLU_063073_2_0_1"/>
<dbReference type="OMA" id="DAPPDCE"/>
<comment type="catalytic activity">
    <reaction evidence="15">
        <text>2 superoxide + 2 H(+) = H2O2 + O2</text>
        <dbReference type="Rhea" id="RHEA:20696"/>
        <dbReference type="ChEBI" id="CHEBI:15378"/>
        <dbReference type="ChEBI" id="CHEBI:15379"/>
        <dbReference type="ChEBI" id="CHEBI:16240"/>
        <dbReference type="ChEBI" id="CHEBI:18421"/>
        <dbReference type="EC" id="1.15.1.1"/>
    </reaction>
</comment>
<feature type="compositionally biased region" description="Acidic residues" evidence="16">
    <location>
        <begin position="223"/>
        <end position="238"/>
    </location>
</feature>
<dbReference type="AlphaFoldDB" id="G8YQ60"/>
<evidence type="ECO:0000256" key="15">
    <source>
        <dbReference type="ARBA" id="ARBA00049204"/>
    </source>
</evidence>
<feature type="compositionally biased region" description="Polar residues" evidence="16">
    <location>
        <begin position="241"/>
        <end position="257"/>
    </location>
</feature>
<organism evidence="19 20">
    <name type="scientific">Pichia sorbitophila (strain ATCC MYA-4447 / BCRC 22081 / CBS 7064 / NBRC 10061 / NRRL Y-12695)</name>
    <name type="common">Hybrid yeast</name>
    <dbReference type="NCBI Taxonomy" id="559304"/>
    <lineage>
        <taxon>Eukaryota</taxon>
        <taxon>Fungi</taxon>
        <taxon>Dikarya</taxon>
        <taxon>Ascomycota</taxon>
        <taxon>Saccharomycotina</taxon>
        <taxon>Pichiomycetes</taxon>
        <taxon>Debaryomycetaceae</taxon>
        <taxon>Millerozyma</taxon>
    </lineage>
</organism>
<evidence type="ECO:0000256" key="13">
    <source>
        <dbReference type="ARBA" id="ARBA00023026"/>
    </source>
</evidence>
<evidence type="ECO:0000256" key="1">
    <source>
        <dbReference type="ARBA" id="ARBA00001935"/>
    </source>
</evidence>